<proteinExistence type="predicted"/>
<feature type="non-terminal residue" evidence="2">
    <location>
        <position position="52"/>
    </location>
</feature>
<sequence length="52" mass="5830">MIAIVVFAVIRVREAPGRKERDSRFYGSHTGVAWLTLLWIGAVVGTLLLYRA</sequence>
<evidence type="ECO:0000313" key="2">
    <source>
        <dbReference type="EMBL" id="EQD59875.1"/>
    </source>
</evidence>
<keyword evidence="1" id="KW-0812">Transmembrane</keyword>
<feature type="transmembrane region" description="Helical" evidence="1">
    <location>
        <begin position="30"/>
        <end position="50"/>
    </location>
</feature>
<evidence type="ECO:0000256" key="1">
    <source>
        <dbReference type="SAM" id="Phobius"/>
    </source>
</evidence>
<reference evidence="2" key="1">
    <citation type="submission" date="2013-08" db="EMBL/GenBank/DDBJ databases">
        <authorList>
            <person name="Mendez C."/>
            <person name="Richter M."/>
            <person name="Ferrer M."/>
            <person name="Sanchez J."/>
        </authorList>
    </citation>
    <scope>NUCLEOTIDE SEQUENCE</scope>
</reference>
<comment type="caution">
    <text evidence="2">The sequence shown here is derived from an EMBL/GenBank/DDBJ whole genome shotgun (WGS) entry which is preliminary data.</text>
</comment>
<reference evidence="2" key="2">
    <citation type="journal article" date="2014" name="ISME J.">
        <title>Microbial stratification in low pH oxic and suboxic macroscopic growths along an acid mine drainage.</title>
        <authorList>
            <person name="Mendez-Garcia C."/>
            <person name="Mesa V."/>
            <person name="Sprenger R.R."/>
            <person name="Richter M."/>
            <person name="Diez M.S."/>
            <person name="Solano J."/>
            <person name="Bargiela R."/>
            <person name="Golyshina O.V."/>
            <person name="Manteca A."/>
            <person name="Ramos J.L."/>
            <person name="Gallego J.R."/>
            <person name="Llorente I."/>
            <person name="Martins Dos Santos V.A."/>
            <person name="Jensen O.N."/>
            <person name="Pelaez A.I."/>
            <person name="Sanchez J."/>
            <person name="Ferrer M."/>
        </authorList>
    </citation>
    <scope>NUCLEOTIDE SEQUENCE</scope>
</reference>
<organism evidence="2">
    <name type="scientific">mine drainage metagenome</name>
    <dbReference type="NCBI Taxonomy" id="410659"/>
    <lineage>
        <taxon>unclassified sequences</taxon>
        <taxon>metagenomes</taxon>
        <taxon>ecological metagenomes</taxon>
    </lineage>
</organism>
<protein>
    <submittedName>
        <fullName evidence="2">Uncharacterized protein</fullName>
    </submittedName>
</protein>
<dbReference type="EMBL" id="AUZX01007399">
    <property type="protein sequence ID" value="EQD59875.1"/>
    <property type="molecule type" value="Genomic_DNA"/>
</dbReference>
<gene>
    <name evidence="2" type="ORF">B1A_10388</name>
</gene>
<accession>T1C150</accession>
<keyword evidence="1" id="KW-1133">Transmembrane helix</keyword>
<name>T1C150_9ZZZZ</name>
<dbReference type="AlphaFoldDB" id="T1C150"/>
<keyword evidence="1" id="KW-0472">Membrane</keyword>